<dbReference type="NCBIfam" id="TIGR01352">
    <property type="entry name" value="tonB_Cterm"/>
    <property type="match status" value="1"/>
</dbReference>
<dbReference type="EMBL" id="JACOOH010000004">
    <property type="protein sequence ID" value="MBC5621282.1"/>
    <property type="molecule type" value="Genomic_DNA"/>
</dbReference>
<keyword evidence="7" id="KW-0653">Protein transport</keyword>
<keyword evidence="5" id="KW-0997">Cell inner membrane</keyword>
<evidence type="ECO:0000256" key="5">
    <source>
        <dbReference type="ARBA" id="ARBA00022519"/>
    </source>
</evidence>
<dbReference type="Pfam" id="PF03544">
    <property type="entry name" value="TonB_C"/>
    <property type="match status" value="1"/>
</dbReference>
<proteinExistence type="inferred from homology"/>
<dbReference type="PANTHER" id="PTHR33446:SF2">
    <property type="entry name" value="PROTEIN TONB"/>
    <property type="match status" value="1"/>
</dbReference>
<evidence type="ECO:0000256" key="9">
    <source>
        <dbReference type="ARBA" id="ARBA00023136"/>
    </source>
</evidence>
<accession>A0ABR7D0K0</accession>
<dbReference type="PROSITE" id="PS52015">
    <property type="entry name" value="TONB_CTD"/>
    <property type="match status" value="1"/>
</dbReference>
<dbReference type="RefSeq" id="WP_186975852.1">
    <property type="nucleotide sequence ID" value="NZ_JACOOH010000004.1"/>
</dbReference>
<protein>
    <submittedName>
        <fullName evidence="12">Energy transducer TonB</fullName>
    </submittedName>
</protein>
<dbReference type="Gene3D" id="3.30.1150.10">
    <property type="match status" value="1"/>
</dbReference>
<name>A0ABR7D0K0_9BACT</name>
<dbReference type="PANTHER" id="PTHR33446">
    <property type="entry name" value="PROTEIN TONB-RELATED"/>
    <property type="match status" value="1"/>
</dbReference>
<dbReference type="InterPro" id="IPR037682">
    <property type="entry name" value="TonB_C"/>
</dbReference>
<keyword evidence="10" id="KW-0732">Signal</keyword>
<comment type="caution">
    <text evidence="12">The sequence shown here is derived from an EMBL/GenBank/DDBJ whole genome shotgun (WGS) entry which is preliminary data.</text>
</comment>
<organism evidence="12 13">
    <name type="scientific">Butyricimonas hominis</name>
    <dbReference type="NCBI Taxonomy" id="2763032"/>
    <lineage>
        <taxon>Bacteria</taxon>
        <taxon>Pseudomonadati</taxon>
        <taxon>Bacteroidota</taxon>
        <taxon>Bacteroidia</taxon>
        <taxon>Bacteroidales</taxon>
        <taxon>Odoribacteraceae</taxon>
        <taxon>Butyricimonas</taxon>
    </lineage>
</organism>
<evidence type="ECO:0000256" key="8">
    <source>
        <dbReference type="ARBA" id="ARBA00022989"/>
    </source>
</evidence>
<keyword evidence="8" id="KW-1133">Transmembrane helix</keyword>
<evidence type="ECO:0000313" key="13">
    <source>
        <dbReference type="Proteomes" id="UP000646484"/>
    </source>
</evidence>
<evidence type="ECO:0000256" key="7">
    <source>
        <dbReference type="ARBA" id="ARBA00022927"/>
    </source>
</evidence>
<evidence type="ECO:0000256" key="10">
    <source>
        <dbReference type="SAM" id="SignalP"/>
    </source>
</evidence>
<comment type="similarity">
    <text evidence="2">Belongs to the TonB family.</text>
</comment>
<dbReference type="SUPFAM" id="SSF74653">
    <property type="entry name" value="TolA/TonB C-terminal domain"/>
    <property type="match status" value="1"/>
</dbReference>
<feature type="chain" id="PRO_5046383142" evidence="10">
    <location>
        <begin position="28"/>
        <end position="318"/>
    </location>
</feature>
<keyword evidence="9" id="KW-0472">Membrane</keyword>
<dbReference type="InterPro" id="IPR006260">
    <property type="entry name" value="TonB/TolA_C"/>
</dbReference>
<keyword evidence="4" id="KW-1003">Cell membrane</keyword>
<evidence type="ECO:0000256" key="2">
    <source>
        <dbReference type="ARBA" id="ARBA00006555"/>
    </source>
</evidence>
<feature type="domain" description="TonB C-terminal" evidence="11">
    <location>
        <begin position="209"/>
        <end position="307"/>
    </location>
</feature>
<keyword evidence="3" id="KW-0813">Transport</keyword>
<keyword evidence="6" id="KW-0812">Transmembrane</keyword>
<evidence type="ECO:0000256" key="4">
    <source>
        <dbReference type="ARBA" id="ARBA00022475"/>
    </source>
</evidence>
<evidence type="ECO:0000256" key="1">
    <source>
        <dbReference type="ARBA" id="ARBA00004383"/>
    </source>
</evidence>
<gene>
    <name evidence="12" type="ORF">H8S64_09245</name>
</gene>
<reference evidence="12 13" key="1">
    <citation type="submission" date="2020-08" db="EMBL/GenBank/DDBJ databases">
        <title>Genome public.</title>
        <authorList>
            <person name="Liu C."/>
            <person name="Sun Q."/>
        </authorList>
    </citation>
    <scope>NUCLEOTIDE SEQUENCE [LARGE SCALE GENOMIC DNA]</scope>
    <source>
        <strain evidence="12 13">NSJ-56</strain>
    </source>
</reference>
<dbReference type="InterPro" id="IPR051045">
    <property type="entry name" value="TonB-dependent_transducer"/>
</dbReference>
<sequence>MAFVIKRAWKTGLFLLFTCWFTGVSVAEVSASVKDSLSYENYCKMLERETRVPVSEIPNDEGMKYLQERIKAMKKEYGNDKRAYAAMVEQLRVHIRQESYDHARRLMITAKLTNTRIDDLEAVCYYFNGEKLKLMKELGPKNFIYNYLVAYPKFAHLKILQEAKIREFMNENDRRRHFLKNVMPYTLSYGQVADEEMLKDCFYVQMPVFAQGNVMAWISQNVKYPPEAIKINAQGKVFVSFVIETDGSITDVKVVKGCNPFLEQEAKRVVRCFPKYIPAWCPIKKRSFRTTYTAPISFRLSSPPHLPDDLSMSARDLL</sequence>
<evidence type="ECO:0000256" key="6">
    <source>
        <dbReference type="ARBA" id="ARBA00022692"/>
    </source>
</evidence>
<feature type="signal peptide" evidence="10">
    <location>
        <begin position="1"/>
        <end position="27"/>
    </location>
</feature>
<evidence type="ECO:0000313" key="12">
    <source>
        <dbReference type="EMBL" id="MBC5621282.1"/>
    </source>
</evidence>
<comment type="subcellular location">
    <subcellularLocation>
        <location evidence="1">Cell inner membrane</location>
        <topology evidence="1">Single-pass membrane protein</topology>
        <orientation evidence="1">Periplasmic side</orientation>
    </subcellularLocation>
</comment>
<evidence type="ECO:0000256" key="3">
    <source>
        <dbReference type="ARBA" id="ARBA00022448"/>
    </source>
</evidence>
<dbReference type="Proteomes" id="UP000646484">
    <property type="component" value="Unassembled WGS sequence"/>
</dbReference>
<keyword evidence="13" id="KW-1185">Reference proteome</keyword>
<evidence type="ECO:0000259" key="11">
    <source>
        <dbReference type="PROSITE" id="PS52015"/>
    </source>
</evidence>